<evidence type="ECO:0000256" key="13">
    <source>
        <dbReference type="SAM" id="SignalP"/>
    </source>
</evidence>
<proteinExistence type="inferred from homology"/>
<dbReference type="EMBL" id="JABWUV010000013">
    <property type="protein sequence ID" value="KAF6310395.1"/>
    <property type="molecule type" value="Genomic_DNA"/>
</dbReference>
<accession>A0A7J7UC09</accession>
<gene>
    <name evidence="15" type="ORF">mMyoMyo1_004519</name>
</gene>
<comment type="catalytic activity">
    <reaction evidence="11">
        <text>L-seryl-[protein] + UDP-N-acetyl-alpha-D-glucosamine = 3-O-(N-acetyl-beta-D-glucosaminyl)-L-seryl-[protein] + UDP + H(+)</text>
        <dbReference type="Rhea" id="RHEA:48904"/>
        <dbReference type="Rhea" id="RHEA-COMP:9863"/>
        <dbReference type="Rhea" id="RHEA-COMP:12251"/>
        <dbReference type="ChEBI" id="CHEBI:15378"/>
        <dbReference type="ChEBI" id="CHEBI:29999"/>
        <dbReference type="ChEBI" id="CHEBI:57705"/>
        <dbReference type="ChEBI" id="CHEBI:58223"/>
        <dbReference type="ChEBI" id="CHEBI:90838"/>
        <dbReference type="EC" id="2.4.1.255"/>
    </reaction>
</comment>
<protein>
    <recommendedName>
        <fullName evidence="9">EGF domain-specific O-linked N-acetylglucosamine transferase</fullName>
        <ecNumber evidence="2">2.4.1.255</ecNumber>
    </recommendedName>
    <alternativeName>
        <fullName evidence="10">Extracellular O-linked N-acetylglucosamine transferase</fullName>
    </alternativeName>
</protein>
<keyword evidence="4 15" id="KW-0808">Transferase</keyword>
<keyword evidence="6" id="KW-0256">Endoplasmic reticulum</keyword>
<evidence type="ECO:0000256" key="11">
    <source>
        <dbReference type="ARBA" id="ARBA00048317"/>
    </source>
</evidence>
<keyword evidence="7" id="KW-0325">Glycoprotein</keyword>
<evidence type="ECO:0000256" key="5">
    <source>
        <dbReference type="ARBA" id="ARBA00022729"/>
    </source>
</evidence>
<comment type="caution">
    <text evidence="15">The sequence shown here is derived from an EMBL/GenBank/DDBJ whole genome shotgun (WGS) entry which is preliminary data.</text>
</comment>
<evidence type="ECO:0000256" key="2">
    <source>
        <dbReference type="ARBA" id="ARBA00011970"/>
    </source>
</evidence>
<dbReference type="Proteomes" id="UP000527355">
    <property type="component" value="Unassembled WGS sequence"/>
</dbReference>
<dbReference type="GO" id="GO:0005788">
    <property type="term" value="C:endoplasmic reticulum lumen"/>
    <property type="evidence" value="ECO:0007669"/>
    <property type="project" value="TreeGrafter"/>
</dbReference>
<evidence type="ECO:0000256" key="8">
    <source>
        <dbReference type="ARBA" id="ARBA00037761"/>
    </source>
</evidence>
<evidence type="ECO:0000256" key="7">
    <source>
        <dbReference type="ARBA" id="ARBA00023180"/>
    </source>
</evidence>
<evidence type="ECO:0000256" key="3">
    <source>
        <dbReference type="ARBA" id="ARBA00022676"/>
    </source>
</evidence>
<name>A0A7J7UC09_MYOMY</name>
<comment type="similarity">
    <text evidence="1">Belongs to the glycosyltransferase 61 family.</text>
</comment>
<dbReference type="PANTHER" id="PTHR20961">
    <property type="entry name" value="GLYCOSYLTRANSFERASE"/>
    <property type="match status" value="1"/>
</dbReference>
<dbReference type="AlphaFoldDB" id="A0A7J7UC09"/>
<evidence type="ECO:0000256" key="6">
    <source>
        <dbReference type="ARBA" id="ARBA00022824"/>
    </source>
</evidence>
<feature type="chain" id="PRO_5029586425" description="EGF domain-specific O-linked N-acetylglucosamine transferase" evidence="13">
    <location>
        <begin position="20"/>
        <end position="445"/>
    </location>
</feature>
<evidence type="ECO:0000256" key="12">
    <source>
        <dbReference type="ARBA" id="ARBA00049432"/>
    </source>
</evidence>
<reference evidence="15 16" key="1">
    <citation type="journal article" date="2020" name="Nature">
        <title>Six reference-quality genomes reveal evolution of bat adaptations.</title>
        <authorList>
            <person name="Jebb D."/>
            <person name="Huang Z."/>
            <person name="Pippel M."/>
            <person name="Hughes G.M."/>
            <person name="Lavrichenko K."/>
            <person name="Devanna P."/>
            <person name="Winkler S."/>
            <person name="Jermiin L.S."/>
            <person name="Skirmuntt E.C."/>
            <person name="Katzourakis A."/>
            <person name="Burkitt-Gray L."/>
            <person name="Ray D.A."/>
            <person name="Sullivan K.A.M."/>
            <person name="Roscito J.G."/>
            <person name="Kirilenko B.M."/>
            <person name="Davalos L.M."/>
            <person name="Corthals A.P."/>
            <person name="Power M.L."/>
            <person name="Jones G."/>
            <person name="Ransome R.D."/>
            <person name="Dechmann D.K.N."/>
            <person name="Locatelli A.G."/>
            <person name="Puechmaille S.J."/>
            <person name="Fedrigo O."/>
            <person name="Jarvis E.D."/>
            <person name="Hiller M."/>
            <person name="Vernes S.C."/>
            <person name="Myers E.W."/>
            <person name="Teeling E.C."/>
        </authorList>
    </citation>
    <scope>NUCLEOTIDE SEQUENCE [LARGE SCALE GENOMIC DNA]</scope>
    <source>
        <strain evidence="15">MMyoMyo1</strain>
        <tissue evidence="15">Flight muscle</tissue>
    </source>
</reference>
<evidence type="ECO:0000256" key="9">
    <source>
        <dbReference type="ARBA" id="ARBA00040944"/>
    </source>
</evidence>
<keyword evidence="3" id="KW-0328">Glycosyltransferase</keyword>
<dbReference type="VEuPathDB" id="HostDB:GeneID_118667903"/>
<dbReference type="PANTHER" id="PTHR20961:SF148">
    <property type="entry name" value="EGF DOMAIN-SPECIFIC O-LINKED N-ACETYLGLUCOSAMINE TRANSFERASE"/>
    <property type="match status" value="1"/>
</dbReference>
<dbReference type="InterPro" id="IPR049625">
    <property type="entry name" value="Glyco_transf_61_cat"/>
</dbReference>
<dbReference type="InterPro" id="IPR007657">
    <property type="entry name" value="Glycosyltransferase_61"/>
</dbReference>
<feature type="signal peptide" evidence="13">
    <location>
        <begin position="1"/>
        <end position="19"/>
    </location>
</feature>
<evidence type="ECO:0000256" key="10">
    <source>
        <dbReference type="ARBA" id="ARBA00042574"/>
    </source>
</evidence>
<keyword evidence="5 13" id="KW-0732">Signal</keyword>
<keyword evidence="16" id="KW-1185">Reference proteome</keyword>
<dbReference type="Pfam" id="PF04577">
    <property type="entry name" value="Glyco_transf_61"/>
    <property type="match status" value="1"/>
</dbReference>
<evidence type="ECO:0000256" key="1">
    <source>
        <dbReference type="ARBA" id="ARBA00005449"/>
    </source>
</evidence>
<evidence type="ECO:0000259" key="14">
    <source>
        <dbReference type="Pfam" id="PF04577"/>
    </source>
</evidence>
<dbReference type="GO" id="GO:0097363">
    <property type="term" value="F:protein O-acetylglucosaminyltransferase activity"/>
    <property type="evidence" value="ECO:0007669"/>
    <property type="project" value="UniProtKB-EC"/>
</dbReference>
<feature type="domain" description="Glycosyltransferase 61 catalytic" evidence="14">
    <location>
        <begin position="224"/>
        <end position="360"/>
    </location>
</feature>
<dbReference type="EC" id="2.4.1.255" evidence="2"/>
<comment type="function">
    <text evidence="8">Catalyzes the transfer of a single N-acetylglucosamine from UDP-GlcNAc to a serine or threonine residue in extracellular proteins resulting in their modification with a beta-linked N-acetylglucosamine (O-GlcNAc). Specifically glycosylates the Thr residue located between the fifth and sixth conserved cysteines of folded EGF-like domains.</text>
</comment>
<sequence length="445" mass="52239">MIMLLVFGVLLHDLPLSRPHKASPQVGAEGAQGGPGFDYASIRLPEEHLPFFLHNNGHIANICKKDPHCPYKKHLENLKYCWGYEESCRPEFRFSYPVCTYVDMGWTDTLESARDTFWQQADFGYAGARRRELRELCRPQQMSDSSLVCSRYLQYCRATNLYLDLRNIKRNHDRFQEDVFQTGEIGGHCKLDVHTLMSEGQRKSPLQSWFAELQSYTQLNFRPIEDAKCDIVVEKPAYFMKLDAGVNMYHHFCDFLNLYLTQHVNNSFSTDVYVVMWDTDGKIRVTILARSTEYRKILNQNELVNALKTVSTFEVQIVDYKYKELGFLDQLRITHNTDIFIGMHGAGLTHLLFLPDWAAVFELYNCGDQRCYLDLARLRGVHYVTWRRQNKVFPQDKGHHPTLGEHPKFTNYSFDVEEFMDLVLQAAEHVWRHPKWPWRSRRDEL</sequence>
<evidence type="ECO:0000313" key="15">
    <source>
        <dbReference type="EMBL" id="KAF6310395.1"/>
    </source>
</evidence>
<evidence type="ECO:0000313" key="16">
    <source>
        <dbReference type="Proteomes" id="UP000527355"/>
    </source>
</evidence>
<evidence type="ECO:0000256" key="4">
    <source>
        <dbReference type="ARBA" id="ARBA00022679"/>
    </source>
</evidence>
<comment type="catalytic activity">
    <reaction evidence="12">
        <text>L-threonyl-[protein] + UDP-N-acetyl-alpha-D-glucosamine = 3-O-(N-acetyl-beta-D-glucosaminyl)-L-threonyl-[protein] + UDP + H(+)</text>
        <dbReference type="Rhea" id="RHEA:48908"/>
        <dbReference type="Rhea" id="RHEA-COMP:11060"/>
        <dbReference type="Rhea" id="RHEA-COMP:12252"/>
        <dbReference type="ChEBI" id="CHEBI:15378"/>
        <dbReference type="ChEBI" id="CHEBI:30013"/>
        <dbReference type="ChEBI" id="CHEBI:57705"/>
        <dbReference type="ChEBI" id="CHEBI:58223"/>
        <dbReference type="ChEBI" id="CHEBI:90840"/>
        <dbReference type="EC" id="2.4.1.255"/>
    </reaction>
</comment>
<organism evidence="15 16">
    <name type="scientific">Myotis myotis</name>
    <name type="common">Greater mouse-eared bat</name>
    <name type="synonym">Vespertilio myotis</name>
    <dbReference type="NCBI Taxonomy" id="51298"/>
    <lineage>
        <taxon>Eukaryota</taxon>
        <taxon>Metazoa</taxon>
        <taxon>Chordata</taxon>
        <taxon>Craniata</taxon>
        <taxon>Vertebrata</taxon>
        <taxon>Euteleostomi</taxon>
        <taxon>Mammalia</taxon>
        <taxon>Eutheria</taxon>
        <taxon>Laurasiatheria</taxon>
        <taxon>Chiroptera</taxon>
        <taxon>Yangochiroptera</taxon>
        <taxon>Vespertilionidae</taxon>
        <taxon>Myotis</taxon>
    </lineage>
</organism>